<evidence type="ECO:0000256" key="4">
    <source>
        <dbReference type="ARBA" id="ARBA00022989"/>
    </source>
</evidence>
<feature type="transmembrane region" description="Helical" evidence="7">
    <location>
        <begin position="67"/>
        <end position="88"/>
    </location>
</feature>
<comment type="caution">
    <text evidence="9">The sequence shown here is derived from an EMBL/GenBank/DDBJ whole genome shotgun (WGS) entry which is preliminary data.</text>
</comment>
<dbReference type="OrthoDB" id="47210at2759"/>
<dbReference type="AlphaFoldDB" id="A0A9D4UG66"/>
<organism evidence="9 10">
    <name type="scientific">Adiantum capillus-veneris</name>
    <name type="common">Maidenhair fern</name>
    <dbReference type="NCBI Taxonomy" id="13818"/>
    <lineage>
        <taxon>Eukaryota</taxon>
        <taxon>Viridiplantae</taxon>
        <taxon>Streptophyta</taxon>
        <taxon>Embryophyta</taxon>
        <taxon>Tracheophyta</taxon>
        <taxon>Polypodiopsida</taxon>
        <taxon>Polypodiidae</taxon>
        <taxon>Polypodiales</taxon>
        <taxon>Pteridineae</taxon>
        <taxon>Pteridaceae</taxon>
        <taxon>Vittarioideae</taxon>
        <taxon>Adiantum</taxon>
    </lineage>
</organism>
<comment type="subcellular location">
    <subcellularLocation>
        <location evidence="1">Cell membrane</location>
        <topology evidence="1">Multi-pass membrane protein</topology>
    </subcellularLocation>
</comment>
<dbReference type="Pfam" id="PF13396">
    <property type="entry name" value="PLDc_N"/>
    <property type="match status" value="1"/>
</dbReference>
<dbReference type="EMBL" id="JABFUD020000017">
    <property type="protein sequence ID" value="KAI5066888.1"/>
    <property type="molecule type" value="Genomic_DNA"/>
</dbReference>
<protein>
    <recommendedName>
        <fullName evidence="8">Cardiolipin synthase N-terminal domain-containing protein</fullName>
    </recommendedName>
</protein>
<evidence type="ECO:0000256" key="3">
    <source>
        <dbReference type="ARBA" id="ARBA00022692"/>
    </source>
</evidence>
<gene>
    <name evidence="9" type="ORF">GOP47_0017416</name>
</gene>
<evidence type="ECO:0000256" key="2">
    <source>
        <dbReference type="ARBA" id="ARBA00022475"/>
    </source>
</evidence>
<evidence type="ECO:0000259" key="8">
    <source>
        <dbReference type="Pfam" id="PF13396"/>
    </source>
</evidence>
<dbReference type="InterPro" id="IPR027379">
    <property type="entry name" value="CLS_N"/>
</dbReference>
<keyword evidence="3 7" id="KW-0812">Transmembrane</keyword>
<name>A0A9D4UG66_ADICA</name>
<proteinExistence type="predicted"/>
<feature type="transmembrane region" description="Helical" evidence="7">
    <location>
        <begin position="108"/>
        <end position="131"/>
    </location>
</feature>
<sequence>MGGNARTLFAFRAQSSLHSLRSTSTTEPPQETEADTSPSGGQVPPQNGDDEAGGGGGGGAMGGLSSVFIFAFWAALIAYSAFLAPNQTPVIDQYFLEKLINPKSDDGFQMNIVISCLWYVMGLWPAIYWMLLIPSGRSSGNKIPIWPFASLSFFAGVFALLPYFGLWQPPPPKVSKEEIQGWPLKILDSKIFAIVLAIAGVGLIGTAATAGGESWVEFRKYFNSSRFIHTMSLDFMALSSLAPFWVFNDMEVRRWSNKGSWAPALACIPFLGPALYLILRPSLSEGEAE</sequence>
<evidence type="ECO:0000256" key="7">
    <source>
        <dbReference type="SAM" id="Phobius"/>
    </source>
</evidence>
<dbReference type="PANTHER" id="PTHR36009:SF3">
    <property type="entry name" value="TRANSMEMBRANE PROTEIN"/>
    <property type="match status" value="1"/>
</dbReference>
<keyword evidence="5 7" id="KW-0472">Membrane</keyword>
<dbReference type="GO" id="GO:0005886">
    <property type="term" value="C:plasma membrane"/>
    <property type="evidence" value="ECO:0007669"/>
    <property type="project" value="UniProtKB-SubCell"/>
</dbReference>
<keyword evidence="2" id="KW-1003">Cell membrane</keyword>
<evidence type="ECO:0000256" key="1">
    <source>
        <dbReference type="ARBA" id="ARBA00004651"/>
    </source>
</evidence>
<keyword evidence="10" id="KW-1185">Reference proteome</keyword>
<evidence type="ECO:0000313" key="9">
    <source>
        <dbReference type="EMBL" id="KAI5066888.1"/>
    </source>
</evidence>
<evidence type="ECO:0000256" key="6">
    <source>
        <dbReference type="SAM" id="MobiDB-lite"/>
    </source>
</evidence>
<feature type="compositionally biased region" description="Low complexity" evidence="6">
    <location>
        <begin position="15"/>
        <end position="31"/>
    </location>
</feature>
<keyword evidence="4 7" id="KW-1133">Transmembrane helix</keyword>
<reference evidence="9" key="1">
    <citation type="submission" date="2021-01" db="EMBL/GenBank/DDBJ databases">
        <title>Adiantum capillus-veneris genome.</title>
        <authorList>
            <person name="Fang Y."/>
            <person name="Liao Q."/>
        </authorList>
    </citation>
    <scope>NUCLEOTIDE SEQUENCE</scope>
    <source>
        <strain evidence="9">H3</strain>
        <tissue evidence="9">Leaf</tissue>
    </source>
</reference>
<evidence type="ECO:0000256" key="5">
    <source>
        <dbReference type="ARBA" id="ARBA00023136"/>
    </source>
</evidence>
<feature type="domain" description="Cardiolipin synthase N-terminal" evidence="8">
    <location>
        <begin position="244"/>
        <end position="280"/>
    </location>
</feature>
<dbReference type="PANTHER" id="PTHR36009">
    <property type="match status" value="1"/>
</dbReference>
<dbReference type="Proteomes" id="UP000886520">
    <property type="component" value="Chromosome 17"/>
</dbReference>
<feature type="transmembrane region" description="Helical" evidence="7">
    <location>
        <begin position="191"/>
        <end position="215"/>
    </location>
</feature>
<accession>A0A9D4UG66</accession>
<feature type="transmembrane region" description="Helical" evidence="7">
    <location>
        <begin position="227"/>
        <end position="247"/>
    </location>
</feature>
<feature type="region of interest" description="Disordered" evidence="6">
    <location>
        <begin position="12"/>
        <end position="56"/>
    </location>
</feature>
<feature type="transmembrane region" description="Helical" evidence="7">
    <location>
        <begin position="143"/>
        <end position="164"/>
    </location>
</feature>
<evidence type="ECO:0000313" key="10">
    <source>
        <dbReference type="Proteomes" id="UP000886520"/>
    </source>
</evidence>
<feature type="transmembrane region" description="Helical" evidence="7">
    <location>
        <begin position="259"/>
        <end position="279"/>
    </location>
</feature>